<protein>
    <submittedName>
        <fullName evidence="1">4,5-dihydroxyphthalate decarboxylase</fullName>
        <ecNumber evidence="1">4.1.1.55</ecNumber>
    </submittedName>
</protein>
<name>A0A3P4B3L3_9BURK</name>
<dbReference type="SUPFAM" id="SSF53850">
    <property type="entry name" value="Periplasmic binding protein-like II"/>
    <property type="match status" value="1"/>
</dbReference>
<accession>A0A3P4B3L3</accession>
<evidence type="ECO:0000313" key="1">
    <source>
        <dbReference type="EMBL" id="VCU70897.1"/>
    </source>
</evidence>
<dbReference type="AlphaFoldDB" id="A0A3P4B3L3"/>
<organism evidence="1 2">
    <name type="scientific">Pigmentiphaga humi</name>
    <dbReference type="NCBI Taxonomy" id="2478468"/>
    <lineage>
        <taxon>Bacteria</taxon>
        <taxon>Pseudomonadati</taxon>
        <taxon>Pseudomonadota</taxon>
        <taxon>Betaproteobacteria</taxon>
        <taxon>Burkholderiales</taxon>
        <taxon>Alcaligenaceae</taxon>
        <taxon>Pigmentiphaga</taxon>
    </lineage>
</organism>
<sequence length="292" mass="33874">MELVTKEIVDHDSSWLAPIRYRIFDAAEMPLTNYVIGLDEGRTDLIALPVFLSRAFRHSTLYINGRAGIRAPKDLEGKRVGIGNYFGSTTLWARGLLQDQYQVDLSAIHWVSKNKVPPDRIPASVSLQVFEGNRSMEELLDAGDIDAFISERPPQAYKRAAHVSRLFEKYKNDEIQYYRETKIFPIRHVLVVKRELYERHPWIGQSLYKLFDLAKKEADPDRMFDGHSRFMLPALQYAIAETKRIFGEDCWPYGVEKNRATLDAFTRYCHEQGYTSRRHEVEELFAPHVMSA</sequence>
<evidence type="ECO:0000313" key="2">
    <source>
        <dbReference type="Proteomes" id="UP000277294"/>
    </source>
</evidence>
<dbReference type="EMBL" id="UWPJ01000023">
    <property type="protein sequence ID" value="VCU70897.1"/>
    <property type="molecule type" value="Genomic_DNA"/>
</dbReference>
<dbReference type="Gene3D" id="3.40.190.10">
    <property type="entry name" value="Periplasmic binding protein-like II"/>
    <property type="match status" value="1"/>
</dbReference>
<proteinExistence type="predicted"/>
<keyword evidence="2" id="KW-1185">Reference proteome</keyword>
<reference evidence="1 2" key="1">
    <citation type="submission" date="2018-10" db="EMBL/GenBank/DDBJ databases">
        <authorList>
            <person name="Criscuolo A."/>
        </authorList>
    </citation>
    <scope>NUCLEOTIDE SEQUENCE [LARGE SCALE GENOMIC DNA]</scope>
    <source>
        <strain evidence="1">DnA1</strain>
    </source>
</reference>
<dbReference type="EC" id="4.1.1.55" evidence="1"/>
<keyword evidence="1" id="KW-0456">Lyase</keyword>
<gene>
    <name evidence="1" type="primary">pht5_14</name>
    <name evidence="1" type="ORF">PIGHUM_02977</name>
</gene>
<dbReference type="GO" id="GO:0018796">
    <property type="term" value="F:4,5-dihydroxyphthalate decarboxylase activity"/>
    <property type="evidence" value="ECO:0007669"/>
    <property type="project" value="UniProtKB-EC"/>
</dbReference>
<dbReference type="Proteomes" id="UP000277294">
    <property type="component" value="Unassembled WGS sequence"/>
</dbReference>